<dbReference type="GeneID" id="117565644"/>
<accession>A0A6P8WAV0</accession>
<gene>
    <name evidence="2" type="primary">LOC117565644</name>
</gene>
<proteinExistence type="predicted"/>
<sequence>MPDYPLNLSGAKHLKANNKVQTMENETFENPSNQRSFDSSNECLDNCEFHNHQAQINDFASNNKRNRDNHIKSIDMEEKKKEFQSFKKLKATAQQINYNSCSDEEDCSKQQSEIDFQFRQVDDPDFDQLAIGYNNSLTERFTISEKLQQEYQLDHDENGSSFQLSVNEFSFLLETLENNCESLTELSSLDEYEMDIQNTINSGHEDPDEAETLRKTVEELNETNSSFNLAPLELQAEQKNSSMNVTDLHELHNFKIELDTSKLMKFSALFPKEETLSCYL</sequence>
<keyword evidence="1" id="KW-1185">Reference proteome</keyword>
<name>A0A6P8WAV0_DROAB</name>
<dbReference type="RefSeq" id="XP_034100748.1">
    <property type="nucleotide sequence ID" value="XM_034244857.2"/>
</dbReference>
<dbReference type="Proteomes" id="UP000515160">
    <property type="component" value="Chromosome 2L"/>
</dbReference>
<dbReference type="AlphaFoldDB" id="A0A6P8WAV0"/>
<reference evidence="2" key="1">
    <citation type="submission" date="2025-08" db="UniProtKB">
        <authorList>
            <consortium name="RefSeq"/>
        </authorList>
    </citation>
    <scope>IDENTIFICATION</scope>
    <source>
        <strain evidence="2">15112-1751.03</strain>
        <tissue evidence="2">Whole Adult</tissue>
    </source>
</reference>
<organism evidence="1 2">
    <name type="scientific">Drosophila albomicans</name>
    <name type="common">Fruit fly</name>
    <dbReference type="NCBI Taxonomy" id="7291"/>
    <lineage>
        <taxon>Eukaryota</taxon>
        <taxon>Metazoa</taxon>
        <taxon>Ecdysozoa</taxon>
        <taxon>Arthropoda</taxon>
        <taxon>Hexapoda</taxon>
        <taxon>Insecta</taxon>
        <taxon>Pterygota</taxon>
        <taxon>Neoptera</taxon>
        <taxon>Endopterygota</taxon>
        <taxon>Diptera</taxon>
        <taxon>Brachycera</taxon>
        <taxon>Muscomorpha</taxon>
        <taxon>Ephydroidea</taxon>
        <taxon>Drosophilidae</taxon>
        <taxon>Drosophila</taxon>
    </lineage>
</organism>
<evidence type="ECO:0000313" key="1">
    <source>
        <dbReference type="Proteomes" id="UP000515160"/>
    </source>
</evidence>
<evidence type="ECO:0000313" key="2">
    <source>
        <dbReference type="RefSeq" id="XP_034100748.1"/>
    </source>
</evidence>
<protein>
    <submittedName>
        <fullName evidence="2">Uncharacterized protein LOC117565644</fullName>
    </submittedName>
</protein>